<evidence type="ECO:0008006" key="5">
    <source>
        <dbReference type="Google" id="ProtNLM"/>
    </source>
</evidence>
<proteinExistence type="predicted"/>
<dbReference type="Proteomes" id="UP000094336">
    <property type="component" value="Unassembled WGS sequence"/>
</dbReference>
<gene>
    <name evidence="3" type="ORF">BABINDRAFT_10607</name>
</gene>
<feature type="chain" id="PRO_5009134222" description="Flo11 domain-containing protein" evidence="2">
    <location>
        <begin position="19"/>
        <end position="453"/>
    </location>
</feature>
<dbReference type="GeneID" id="30144622"/>
<evidence type="ECO:0000313" key="4">
    <source>
        <dbReference type="Proteomes" id="UP000094336"/>
    </source>
</evidence>
<keyword evidence="2" id="KW-0732">Signal</keyword>
<dbReference type="RefSeq" id="XP_018982297.1">
    <property type="nucleotide sequence ID" value="XM_019126768.1"/>
</dbReference>
<feature type="non-terminal residue" evidence="3">
    <location>
        <position position="453"/>
    </location>
</feature>
<accession>A0A1E3QGZ5</accession>
<name>A0A1E3QGZ5_9ASCO</name>
<keyword evidence="4" id="KW-1185">Reference proteome</keyword>
<organism evidence="3 4">
    <name type="scientific">Babjeviella inositovora NRRL Y-12698</name>
    <dbReference type="NCBI Taxonomy" id="984486"/>
    <lineage>
        <taxon>Eukaryota</taxon>
        <taxon>Fungi</taxon>
        <taxon>Dikarya</taxon>
        <taxon>Ascomycota</taxon>
        <taxon>Saccharomycotina</taxon>
        <taxon>Pichiomycetes</taxon>
        <taxon>Serinales incertae sedis</taxon>
        <taxon>Babjeviella</taxon>
    </lineage>
</organism>
<feature type="region of interest" description="Disordered" evidence="1">
    <location>
        <begin position="337"/>
        <end position="385"/>
    </location>
</feature>
<evidence type="ECO:0000313" key="3">
    <source>
        <dbReference type="EMBL" id="ODQ76969.1"/>
    </source>
</evidence>
<dbReference type="EMBL" id="KV454445">
    <property type="protein sequence ID" value="ODQ76969.1"/>
    <property type="molecule type" value="Genomic_DNA"/>
</dbReference>
<feature type="signal peptide" evidence="2">
    <location>
        <begin position="1"/>
        <end position="18"/>
    </location>
</feature>
<sequence>MKLSPIFLVPFLFQVATAVINVTSVTTSLTNPAPSNLCDSFVTSGGQGVHAWLATANFFAASTRDSGNMYDRLRHYEYVVQWFFTFDSQLDATGFDISTLTSAISLRTTVNVVVNPTQGSYILSYNDTVAHPLVSGEDRNKGLNSFNSLIGYTTIFTGGPNPTIVILGSSEFWTKPAHGLTCTINSVTPNCIALGYPVFSKCMTWCECTDSNPPSGGHHHHPGGHHPSAITATLTSTQSDGCLIVEEMVESAHTYSTTLLQTNTRTVTQTRERRSATATVFFRPRFTTFRSTFTTTQTQIDTQIALVTTVSTSLLNAVTLCPASSVAPSVVSSDAASSAAGSSAPASSAAGSSAPASSAAGSSAPASSASGSSAPASSATGSSAQASSAAGSSAQASSAAGSSAQASSAAGSSAPASSVAVSSVSLSSASNVITGTTTSTVFVTSTQFTATSF</sequence>
<dbReference type="AlphaFoldDB" id="A0A1E3QGZ5"/>
<evidence type="ECO:0000256" key="1">
    <source>
        <dbReference type="SAM" id="MobiDB-lite"/>
    </source>
</evidence>
<evidence type="ECO:0000256" key="2">
    <source>
        <dbReference type="SAM" id="SignalP"/>
    </source>
</evidence>
<reference evidence="4" key="1">
    <citation type="submission" date="2016-05" db="EMBL/GenBank/DDBJ databases">
        <title>Comparative genomics of biotechnologically important yeasts.</title>
        <authorList>
            <consortium name="DOE Joint Genome Institute"/>
            <person name="Riley R."/>
            <person name="Haridas S."/>
            <person name="Wolfe K.H."/>
            <person name="Lopes M.R."/>
            <person name="Hittinger C.T."/>
            <person name="Goker M."/>
            <person name="Salamov A."/>
            <person name="Wisecaver J."/>
            <person name="Long T.M."/>
            <person name="Aerts A.L."/>
            <person name="Barry K."/>
            <person name="Choi C."/>
            <person name="Clum A."/>
            <person name="Coughlan A.Y."/>
            <person name="Deshpande S."/>
            <person name="Douglass A.P."/>
            <person name="Hanson S.J."/>
            <person name="Klenk H.-P."/>
            <person name="Labutti K."/>
            <person name="Lapidus A."/>
            <person name="Lindquist E."/>
            <person name="Lipzen A."/>
            <person name="Meier-Kolthoff J.P."/>
            <person name="Ohm R.A."/>
            <person name="Otillar R.P."/>
            <person name="Pangilinan J."/>
            <person name="Peng Y."/>
            <person name="Rokas A."/>
            <person name="Rosa C.A."/>
            <person name="Scheuner C."/>
            <person name="Sibirny A.A."/>
            <person name="Slot J.C."/>
            <person name="Stielow J.B."/>
            <person name="Sun H."/>
            <person name="Kurtzman C.P."/>
            <person name="Blackwell M."/>
            <person name="Grigoriev I.V."/>
            <person name="Jeffries T.W."/>
        </authorList>
    </citation>
    <scope>NUCLEOTIDE SEQUENCE [LARGE SCALE GENOMIC DNA]</scope>
    <source>
        <strain evidence="4">NRRL Y-12698</strain>
    </source>
</reference>
<protein>
    <recommendedName>
        <fullName evidence="5">Flo11 domain-containing protein</fullName>
    </recommendedName>
</protein>